<dbReference type="InterPro" id="IPR000182">
    <property type="entry name" value="GNAT_dom"/>
</dbReference>
<dbReference type="InterPro" id="IPR016181">
    <property type="entry name" value="Acyl_CoA_acyltransferase"/>
</dbReference>
<dbReference type="SUPFAM" id="SSF55729">
    <property type="entry name" value="Acyl-CoA N-acyltransferases (Nat)"/>
    <property type="match status" value="1"/>
</dbReference>
<protein>
    <submittedName>
        <fullName evidence="2">Acetyltransferase (GNAT) family protein</fullName>
    </submittedName>
</protein>
<gene>
    <name evidence="2" type="ORF">SAMN04489757_10357</name>
</gene>
<keyword evidence="2" id="KW-0808">Transferase</keyword>
<evidence type="ECO:0000259" key="1">
    <source>
        <dbReference type="PROSITE" id="PS51186"/>
    </source>
</evidence>
<reference evidence="2 3" key="1">
    <citation type="submission" date="2016-10" db="EMBL/GenBank/DDBJ databases">
        <authorList>
            <person name="de Groot N.N."/>
        </authorList>
    </citation>
    <scope>NUCLEOTIDE SEQUENCE [LARGE SCALE GENOMIC DNA]</scope>
    <source>
        <strain evidence="2 3">DSM 1283</strain>
    </source>
</reference>
<dbReference type="CDD" id="cd04301">
    <property type="entry name" value="NAT_SF"/>
    <property type="match status" value="1"/>
</dbReference>
<dbReference type="PROSITE" id="PS51186">
    <property type="entry name" value="GNAT"/>
    <property type="match status" value="1"/>
</dbReference>
<keyword evidence="3" id="KW-1185">Reference proteome</keyword>
<dbReference type="OrthoDB" id="1689703at2"/>
<dbReference type="RefSeq" id="WP_091684182.1">
    <property type="nucleotide sequence ID" value="NZ_BAABFM010000006.1"/>
</dbReference>
<dbReference type="EMBL" id="FOWD01000003">
    <property type="protein sequence ID" value="SFN86271.1"/>
    <property type="molecule type" value="Genomic_DNA"/>
</dbReference>
<proteinExistence type="predicted"/>
<dbReference type="GO" id="GO:0016747">
    <property type="term" value="F:acyltransferase activity, transferring groups other than amino-acyl groups"/>
    <property type="evidence" value="ECO:0007669"/>
    <property type="project" value="InterPro"/>
</dbReference>
<dbReference type="STRING" id="1527.SAMN04489757_10357"/>
<dbReference type="Proteomes" id="UP000198806">
    <property type="component" value="Unassembled WGS sequence"/>
</dbReference>
<accession>A0A1I5CI07</accession>
<dbReference type="AlphaFoldDB" id="A0A1I5CI07"/>
<dbReference type="Pfam" id="PF00583">
    <property type="entry name" value="Acetyltransf_1"/>
    <property type="match status" value="1"/>
</dbReference>
<sequence>MYTNEQILQITKTQLALDYNCQLSDFEKDKNTIVKNGLLEGRRIYISDGCFFKILCFGNKAIICTESSMIPWCEENLLNSNTAWLFEYPKLRTIDKKLQEYGHEIEDIHYYYLPRPNISEIKPIASTKWYEEEEIMQFKGDNRFKQAFAYDKNHPDVLSVAAFDGVNIMGMAGASTDSNTMWQIGIDVIPEYRGRGIGTYLVTLLKNEILKRGKVPFYGTASSHFHSQNIALNAGFYPAWAELVSTSRT</sequence>
<evidence type="ECO:0000313" key="3">
    <source>
        <dbReference type="Proteomes" id="UP000198806"/>
    </source>
</evidence>
<evidence type="ECO:0000313" key="2">
    <source>
        <dbReference type="EMBL" id="SFN86271.1"/>
    </source>
</evidence>
<organism evidence="2 3">
    <name type="scientific">Anaerocolumna aminovalerica</name>
    <dbReference type="NCBI Taxonomy" id="1527"/>
    <lineage>
        <taxon>Bacteria</taxon>
        <taxon>Bacillati</taxon>
        <taxon>Bacillota</taxon>
        <taxon>Clostridia</taxon>
        <taxon>Lachnospirales</taxon>
        <taxon>Lachnospiraceae</taxon>
        <taxon>Anaerocolumna</taxon>
    </lineage>
</organism>
<feature type="domain" description="N-acetyltransferase" evidence="1">
    <location>
        <begin position="116"/>
        <end position="249"/>
    </location>
</feature>
<name>A0A1I5CI07_9FIRM</name>
<dbReference type="Gene3D" id="3.40.630.30">
    <property type="match status" value="1"/>
</dbReference>